<feature type="region of interest" description="Disordered" evidence="1">
    <location>
        <begin position="55"/>
        <end position="79"/>
    </location>
</feature>
<gene>
    <name evidence="3" type="ORF">APUTEX25_002633</name>
</gene>
<name>A0A3M7KY52_AUXPR</name>
<dbReference type="NCBIfam" id="TIGR01444">
    <property type="entry name" value="fkbM_fam"/>
    <property type="match status" value="2"/>
</dbReference>
<dbReference type="Pfam" id="PF05050">
    <property type="entry name" value="Methyltransf_21"/>
    <property type="match status" value="2"/>
</dbReference>
<dbReference type="PANTHER" id="PTHR34203:SF13">
    <property type="entry name" value="EXPRESSED PROTEIN"/>
    <property type="match status" value="1"/>
</dbReference>
<dbReference type="InterPro" id="IPR029063">
    <property type="entry name" value="SAM-dependent_MTases_sf"/>
</dbReference>
<proteinExistence type="predicted"/>
<evidence type="ECO:0000313" key="4">
    <source>
        <dbReference type="Proteomes" id="UP000279271"/>
    </source>
</evidence>
<dbReference type="AlphaFoldDB" id="A0A3M7KY52"/>
<dbReference type="Gene3D" id="3.40.50.150">
    <property type="entry name" value="Vaccinia Virus protein VP39"/>
    <property type="match status" value="2"/>
</dbReference>
<reference evidence="4" key="1">
    <citation type="journal article" date="2018" name="Algal Res.">
        <title>Characterization of plant carbon substrate utilization by Auxenochlorella protothecoides.</title>
        <authorList>
            <person name="Vogler B.W."/>
            <person name="Starkenburg S.R."/>
            <person name="Sudasinghe N."/>
            <person name="Schambach J.Y."/>
            <person name="Rollin J.A."/>
            <person name="Pattathil S."/>
            <person name="Barry A.N."/>
        </authorList>
    </citation>
    <scope>NUCLEOTIDE SEQUENCE [LARGE SCALE GENOMIC DNA]</scope>
    <source>
        <strain evidence="4">UTEX 25</strain>
    </source>
</reference>
<dbReference type="PANTHER" id="PTHR34203">
    <property type="entry name" value="METHYLTRANSFERASE, FKBM FAMILY PROTEIN"/>
    <property type="match status" value="1"/>
</dbReference>
<dbReference type="EMBL" id="QOKY01000184">
    <property type="protein sequence ID" value="RMZ54056.1"/>
    <property type="molecule type" value="Genomic_DNA"/>
</dbReference>
<evidence type="ECO:0000259" key="2">
    <source>
        <dbReference type="Pfam" id="PF05050"/>
    </source>
</evidence>
<dbReference type="InterPro" id="IPR006342">
    <property type="entry name" value="FkbM_mtfrase"/>
</dbReference>
<comment type="caution">
    <text evidence="3">The sequence shown here is derived from an EMBL/GenBank/DDBJ whole genome shotgun (WGS) entry which is preliminary data.</text>
</comment>
<accession>A0A3M7KY52</accession>
<sequence>RSLRKTDHMGGWVKLSLLLGTFLAGFLAGRLGGPRPSAPLSAADSLLRQQFQGEAQPQPSIPILGSKTGELTPSSTKPLVPRSVCTNTCPTARDGVCQDGRPGPGVDAEAFYATARNVTCDLGTDCADCGAWVTDASSEALAWAPVARLRDAGNTLLVKRVASPAGYLFGITDPALDTDVSRKVDATGVFEPILTMIWHQILADCVQPDGSRRLVVDVGANFGYYTLMAASLGCRVKAWEPVPSFAAFTQYGLLLNNLTHLVELRDKIVSDTNGAKLTMSVPRKGIWGTAGVGGDNLAGAAKADFEEIEKTTERLDSIVKENVLLIKADVEGFEPIVMRSARDLLLKHSVENIIMEYSPGVGEHLQNWEKSAENPRIIAALLNAGYSAYDVPWALEKQFPGFGAPIPNLERVVGSMLVHDIQDMERAKRIAMGSQLFEQLPEHAAFLAPSNTVPDYLHPLSYHSSFGYNTNIWLTRRTSVNATGTATAAPAGFDLASEWYLPGNQGTGRRPCDWFSVAQRLGNRCRCPKGWKCGQAAKALEAAAKLGKLAPKPMEPVEVTQFSKRFRASVTARLSFVIFVFLAGVLIGRLGKPLLGESVLATGDFQQTPSWETKALNKEAQGVVKGAQEVVKSAFSRASLTGTTRSIKPGPVRTVCENTCPTARDGVCQDGRPSPGSNATSFYETLHPVVCDLGTDCADCGPWVTTATPEALAWAPVALLRTAETKLLVRRVASPAGYIFGITDPELDTDVSRHVNGTGLFEPVLTLLWHQLLANCVQQDGSRRLVVDVGANFGYYTLMAASLGCRVKAWEPVPMFAAFTQYGLLLNNLTHLVELSDKIVSDSDGASLSIHVPRKGIWGTAAVVPGNSTVNLEHSHQLVVKTTERLDSVVHEDILLMKADVEGFEPSVMRGARDLLLKRSVENIIMEYSPGVGDWQRDWDKSMSNPIMLKALIEAGYFAYDLPWSKVYTYPGFNVSMPVLERVLTYMLDLDIQDMQRAKLGKLGCELKEELPEHAAYLPDCNKVPQALHPHSYHSSFGFNTNVWLTRSSAVNSSGVASVAPLTFNPAKEYFLPNNVAMARNWCGWYKPEELLAQRCPCVEGTPCAAASKAVEAAAREGKLAPYPVPSEKFKHERVEAW</sequence>
<dbReference type="SUPFAM" id="SSF53335">
    <property type="entry name" value="S-adenosyl-L-methionine-dependent methyltransferases"/>
    <property type="match status" value="2"/>
</dbReference>
<evidence type="ECO:0000256" key="1">
    <source>
        <dbReference type="SAM" id="MobiDB-lite"/>
    </source>
</evidence>
<protein>
    <recommendedName>
        <fullName evidence="2">Methyltransferase FkbM domain-containing protein</fullName>
    </recommendedName>
</protein>
<evidence type="ECO:0000313" key="3">
    <source>
        <dbReference type="EMBL" id="RMZ54056.1"/>
    </source>
</evidence>
<feature type="domain" description="Methyltransferase FkbM" evidence="2">
    <location>
        <begin position="788"/>
        <end position="957"/>
    </location>
</feature>
<feature type="non-terminal residue" evidence="3">
    <location>
        <position position="1"/>
    </location>
</feature>
<organism evidence="3 4">
    <name type="scientific">Auxenochlorella protothecoides</name>
    <name type="common">Green microalga</name>
    <name type="synonym">Chlorella protothecoides</name>
    <dbReference type="NCBI Taxonomy" id="3075"/>
    <lineage>
        <taxon>Eukaryota</taxon>
        <taxon>Viridiplantae</taxon>
        <taxon>Chlorophyta</taxon>
        <taxon>core chlorophytes</taxon>
        <taxon>Trebouxiophyceae</taxon>
        <taxon>Chlorellales</taxon>
        <taxon>Chlorellaceae</taxon>
        <taxon>Auxenochlorella</taxon>
    </lineage>
</organism>
<dbReference type="Proteomes" id="UP000279271">
    <property type="component" value="Unassembled WGS sequence"/>
</dbReference>
<feature type="domain" description="Methyltransferase FkbM" evidence="2">
    <location>
        <begin position="217"/>
        <end position="387"/>
    </location>
</feature>
<dbReference type="InterPro" id="IPR052514">
    <property type="entry name" value="SAM-dependent_MTase"/>
</dbReference>